<dbReference type="AlphaFoldDB" id="A0A1I0X6U1"/>
<evidence type="ECO:0000313" key="2">
    <source>
        <dbReference type="EMBL" id="SFA95753.1"/>
    </source>
</evidence>
<dbReference type="Proteomes" id="UP000198619">
    <property type="component" value="Unassembled WGS sequence"/>
</dbReference>
<dbReference type="OrthoDB" id="2084453at2"/>
<accession>A0A1I0X6U1</accession>
<keyword evidence="1" id="KW-1133">Transmembrane helix</keyword>
<keyword evidence="1" id="KW-0472">Membrane</keyword>
<dbReference type="InterPro" id="IPR035253">
    <property type="entry name" value="Lipoprotein_22_bac"/>
</dbReference>
<dbReference type="Gene3D" id="2.40.40.60">
    <property type="match status" value="1"/>
</dbReference>
<name>A0A1I0X6U1_9CLOT</name>
<keyword evidence="3" id="KW-1185">Reference proteome</keyword>
<organism evidence="2 3">
    <name type="scientific">Clostridium frigidicarnis</name>
    <dbReference type="NCBI Taxonomy" id="84698"/>
    <lineage>
        <taxon>Bacteria</taxon>
        <taxon>Bacillati</taxon>
        <taxon>Bacillota</taxon>
        <taxon>Clostridia</taxon>
        <taxon>Eubacteriales</taxon>
        <taxon>Clostridiaceae</taxon>
        <taxon>Clostridium</taxon>
    </lineage>
</organism>
<dbReference type="EMBL" id="FOKI01000007">
    <property type="protein sequence ID" value="SFA95753.1"/>
    <property type="molecule type" value="Genomic_DNA"/>
</dbReference>
<keyword evidence="1" id="KW-0812">Transmembrane</keyword>
<feature type="transmembrane region" description="Helical" evidence="1">
    <location>
        <begin position="7"/>
        <end position="28"/>
    </location>
</feature>
<dbReference type="RefSeq" id="WP_090039734.1">
    <property type="nucleotide sequence ID" value="NZ_FOKI01000007.1"/>
</dbReference>
<reference evidence="2 3" key="1">
    <citation type="submission" date="2016-10" db="EMBL/GenBank/DDBJ databases">
        <authorList>
            <person name="de Groot N.N."/>
        </authorList>
    </citation>
    <scope>NUCLEOTIDE SEQUENCE [LARGE SCALE GENOMIC DNA]</scope>
    <source>
        <strain evidence="2 3">DSM 12271</strain>
    </source>
</reference>
<proteinExistence type="predicted"/>
<evidence type="ECO:0000256" key="1">
    <source>
        <dbReference type="SAM" id="Phobius"/>
    </source>
</evidence>
<protein>
    <submittedName>
        <fullName evidence="2">Uncharacterized protein</fullName>
    </submittedName>
</protein>
<dbReference type="STRING" id="84698.SAMN04488528_100757"/>
<dbReference type="Pfam" id="PF17294">
    <property type="entry name" value="Lipoprotein_22"/>
    <property type="match status" value="1"/>
</dbReference>
<evidence type="ECO:0000313" key="3">
    <source>
        <dbReference type="Proteomes" id="UP000198619"/>
    </source>
</evidence>
<sequence length="250" mass="28652">MKKSSKWIVTGVVIVSIIICFVLVAQAVKVYLKGEKMPFNAILISGDNKSVDKAKDSYKDNTKYTKDYKYKIVTEEKEVVDDNGKEVIDDNGKKVKYTNKYLVMTKDTAKSMLEDQIFRERRKGVQGLESDLLKTLPDIEEGKSLVFEEQYNVDENGEKAEKEKIINIKGKELSLTYGGNWRIGYVPNGGKVIITDDDTYKEIDGEETSMILIRFKKGTKDYRNIKDQKEVEQKLSNIEDIDINYAIIKD</sequence>
<gene>
    <name evidence="2" type="ORF">SAMN04488528_100757</name>
</gene>